<comment type="caution">
    <text evidence="4">The sequence shown here is derived from an EMBL/GenBank/DDBJ whole genome shotgun (WGS) entry which is preliminary data.</text>
</comment>
<reference evidence="5" key="1">
    <citation type="submission" date="2016-06" db="EMBL/GenBank/DDBJ databases">
        <title>Parallel loss of symbiosis genes in relatives of nitrogen-fixing non-legume Parasponia.</title>
        <authorList>
            <person name="Van Velzen R."/>
            <person name="Holmer R."/>
            <person name="Bu F."/>
            <person name="Rutten L."/>
            <person name="Van Zeijl A."/>
            <person name="Liu W."/>
            <person name="Santuari L."/>
            <person name="Cao Q."/>
            <person name="Sharma T."/>
            <person name="Shen D."/>
            <person name="Roswanjaya Y."/>
            <person name="Wardhani T."/>
            <person name="Kalhor M.S."/>
            <person name="Jansen J."/>
            <person name="Van den Hoogen J."/>
            <person name="Gungor B."/>
            <person name="Hartog M."/>
            <person name="Hontelez J."/>
            <person name="Verver J."/>
            <person name="Yang W.-C."/>
            <person name="Schijlen E."/>
            <person name="Repin R."/>
            <person name="Schilthuizen M."/>
            <person name="Schranz E."/>
            <person name="Heidstra R."/>
            <person name="Miyata K."/>
            <person name="Fedorova E."/>
            <person name="Kohlen W."/>
            <person name="Bisseling T."/>
            <person name="Smit S."/>
            <person name="Geurts R."/>
        </authorList>
    </citation>
    <scope>NUCLEOTIDE SEQUENCE [LARGE SCALE GENOMIC DNA]</scope>
    <source>
        <strain evidence="5">cv. RG33-2</strain>
    </source>
</reference>
<dbReference type="InterPro" id="IPR016135">
    <property type="entry name" value="UBQ-conjugating_enzyme/RWD"/>
</dbReference>
<keyword evidence="5" id="KW-1185">Reference proteome</keyword>
<dbReference type="STRING" id="63057.A0A2P5B880"/>
<dbReference type="PROSITE" id="PS50127">
    <property type="entry name" value="UBC_2"/>
    <property type="match status" value="1"/>
</dbReference>
<protein>
    <submittedName>
        <fullName evidence="4">Ubiquitin-fold modifier-conjugating enzyme</fullName>
    </submittedName>
</protein>
<proteinExistence type="predicted"/>
<dbReference type="AlphaFoldDB" id="A0A2P5B880"/>
<organism evidence="4 5">
    <name type="scientific">Trema orientale</name>
    <name type="common">Charcoal tree</name>
    <name type="synonym">Celtis orientalis</name>
    <dbReference type="NCBI Taxonomy" id="63057"/>
    <lineage>
        <taxon>Eukaryota</taxon>
        <taxon>Viridiplantae</taxon>
        <taxon>Streptophyta</taxon>
        <taxon>Embryophyta</taxon>
        <taxon>Tracheophyta</taxon>
        <taxon>Spermatophyta</taxon>
        <taxon>Magnoliopsida</taxon>
        <taxon>eudicotyledons</taxon>
        <taxon>Gunneridae</taxon>
        <taxon>Pentapetalae</taxon>
        <taxon>rosids</taxon>
        <taxon>fabids</taxon>
        <taxon>Rosales</taxon>
        <taxon>Cannabaceae</taxon>
        <taxon>Trema</taxon>
    </lineage>
</organism>
<evidence type="ECO:0000256" key="1">
    <source>
        <dbReference type="ARBA" id="ARBA00022679"/>
    </source>
</evidence>
<keyword evidence="1" id="KW-0808">Transferase</keyword>
<dbReference type="SMART" id="SM00212">
    <property type="entry name" value="UBCc"/>
    <property type="match status" value="1"/>
</dbReference>
<evidence type="ECO:0000256" key="2">
    <source>
        <dbReference type="ARBA" id="ARBA00022786"/>
    </source>
</evidence>
<dbReference type="InterPro" id="IPR000608">
    <property type="entry name" value="UBC"/>
</dbReference>
<dbReference type="OrthoDB" id="47801at2759"/>
<accession>A0A2P5B880</accession>
<keyword evidence="2" id="KW-0833">Ubl conjugation pathway</keyword>
<dbReference type="SUPFAM" id="SSF54495">
    <property type="entry name" value="UBC-like"/>
    <property type="match status" value="1"/>
</dbReference>
<dbReference type="Proteomes" id="UP000237000">
    <property type="component" value="Unassembled WGS sequence"/>
</dbReference>
<dbReference type="GO" id="GO:0061631">
    <property type="term" value="F:ubiquitin conjugating enzyme activity"/>
    <property type="evidence" value="ECO:0007669"/>
    <property type="project" value="TreeGrafter"/>
</dbReference>
<evidence type="ECO:0000313" key="5">
    <source>
        <dbReference type="Proteomes" id="UP000237000"/>
    </source>
</evidence>
<evidence type="ECO:0000259" key="3">
    <source>
        <dbReference type="PROSITE" id="PS50127"/>
    </source>
</evidence>
<gene>
    <name evidence="4" type="ORF">TorRG33x02_329600</name>
</gene>
<dbReference type="PANTHER" id="PTHR46116:SF13">
    <property type="entry name" value="UBIQUITIN-CONJUGATING ENZYME E2 24-RELATED"/>
    <property type="match status" value="1"/>
</dbReference>
<dbReference type="Gene3D" id="3.10.110.10">
    <property type="entry name" value="Ubiquitin Conjugating Enzyme"/>
    <property type="match status" value="1"/>
</dbReference>
<dbReference type="Pfam" id="PF00179">
    <property type="entry name" value="UQ_con"/>
    <property type="match status" value="1"/>
</dbReference>
<dbReference type="EMBL" id="JXTC01000581">
    <property type="protein sequence ID" value="PON45002.1"/>
    <property type="molecule type" value="Genomic_DNA"/>
</dbReference>
<feature type="domain" description="UBC core" evidence="3">
    <location>
        <begin position="120"/>
        <end position="281"/>
    </location>
</feature>
<dbReference type="PANTHER" id="PTHR46116">
    <property type="entry name" value="(E3-INDEPENDENT) E2 UBIQUITIN-CONJUGATING ENZYME"/>
    <property type="match status" value="1"/>
</dbReference>
<name>A0A2P5B880_TREOI</name>
<evidence type="ECO:0000313" key="4">
    <source>
        <dbReference type="EMBL" id="PON45002.1"/>
    </source>
</evidence>
<dbReference type="InParanoid" id="A0A2P5B880"/>
<sequence>MLKLFGCNDNIIAELEGREAQEFHELIKVRMDKMSKAATASTNRGQKLKKLKTAGLTKDDDHGGNQLRRRIYGEIEEIEVQAETNYRRFKNFDVLEFPPFDHHFLYMNSFAKLCGDPNGSLKKRILEEWEILEAELPSSIFHVRAYESRVDLMRVAVIDEKAATNNSYHHGLFFFDVRFPIDYPSKPPKLYYHSYGEISHPIFHQAGEVSSDLFIMKWREQINRSSKESPIINLLILIQQLASSLNPNFNIERKMIDCDDKDDFLMQTNWRKKNQSSKECLITNLRVLIRQFAPSLSPNFKDERRMTDCDKKDVMMQMSGDTLRMLKSPPMGFDVFVKGYFLIRAHHILLNYKASMDPEDEDSNRFFFKLVRALEANGAYCKHHYNKQQYDQALWEEKRNRVLSYQNY</sequence>